<protein>
    <recommendedName>
        <fullName evidence="3">CDP-Glycerol:Poly(Glycerophosphate) glycerophosphotransferase</fullName>
    </recommendedName>
</protein>
<reference evidence="1 2" key="1">
    <citation type="submission" date="2020-07" db="EMBL/GenBank/DDBJ databases">
        <title>Sequencing the genomes of 1000 actinobacteria strains.</title>
        <authorList>
            <person name="Klenk H.-P."/>
        </authorList>
    </citation>
    <scope>NUCLEOTIDE SEQUENCE [LARGE SCALE GENOMIC DNA]</scope>
    <source>
        <strain evidence="1 2">DSM 104006</strain>
    </source>
</reference>
<organism evidence="1 2">
    <name type="scientific">Amycolatopsis endophytica</name>
    <dbReference type="NCBI Taxonomy" id="860233"/>
    <lineage>
        <taxon>Bacteria</taxon>
        <taxon>Bacillati</taxon>
        <taxon>Actinomycetota</taxon>
        <taxon>Actinomycetes</taxon>
        <taxon>Pseudonocardiales</taxon>
        <taxon>Pseudonocardiaceae</taxon>
        <taxon>Amycolatopsis</taxon>
    </lineage>
</organism>
<dbReference type="Proteomes" id="UP000549616">
    <property type="component" value="Unassembled WGS sequence"/>
</dbReference>
<dbReference type="EMBL" id="JACCFK010000001">
    <property type="protein sequence ID" value="NYI88269.1"/>
    <property type="molecule type" value="Genomic_DNA"/>
</dbReference>
<keyword evidence="2" id="KW-1185">Reference proteome</keyword>
<sequence>MTPAATSFFTKVPVDERYDDWLTYPVRRRVLVVVRTVTTLTRLLDVLSLLRTDHRVQVVFTHDPHRTAIFGAGVPEALHRLGAPVVPWDQAVATPFDLALAASENDELHRLDAPVLLFAHGIGFQKYYPGGTVVAGMNPRRLVRNGRVVPAAVVLSHADQLEQLRRACPPAAERGVVVGDPTHDRLLASTHRAPRYRRELGSGDRMPVLLASTWGPGSLIGADPDLPARLTSELDVDLFQVTVVLHPGIWAHGTWQVRAWLDRPGLTVLPPERGWQAALVGARCVITDEGSLALYAASVRAPLLLGGTRAATTVPGSPLAELAAAAPRLPAGSPRHAIETVANDFSGIAQRAVDLPGKCAETLRRLLYDHLRLPEPDTAAAFPAADTPEPSTRPVTAFVAGGRPGEVMRFPASVPRHPLPGQHVVAHETDAELAELDGAAIVYNDLAGTGEFGHWAGTVLRRWPAARLAAARDGDRCLVRTHDGDDFTLRATGCGDPVLLASVAYLRLLHGLPVAGHYRVRQGDREITVVAGS</sequence>
<comment type="caution">
    <text evidence="1">The sequence shown here is derived from an EMBL/GenBank/DDBJ whole genome shotgun (WGS) entry which is preliminary data.</text>
</comment>
<name>A0A853B035_9PSEU</name>
<evidence type="ECO:0000313" key="1">
    <source>
        <dbReference type="EMBL" id="NYI88269.1"/>
    </source>
</evidence>
<gene>
    <name evidence="1" type="ORF">HNR02_001592</name>
</gene>
<dbReference type="RefSeq" id="WP_179772536.1">
    <property type="nucleotide sequence ID" value="NZ_JACCFK010000001.1"/>
</dbReference>
<proteinExistence type="predicted"/>
<evidence type="ECO:0000313" key="2">
    <source>
        <dbReference type="Proteomes" id="UP000549616"/>
    </source>
</evidence>
<accession>A0A853B035</accession>
<dbReference type="AlphaFoldDB" id="A0A853B035"/>
<evidence type="ECO:0008006" key="3">
    <source>
        <dbReference type="Google" id="ProtNLM"/>
    </source>
</evidence>